<feature type="domain" description="Ig-like" evidence="5">
    <location>
        <begin position="1"/>
        <end position="90"/>
    </location>
</feature>
<dbReference type="InterPro" id="IPR036179">
    <property type="entry name" value="Ig-like_dom_sf"/>
</dbReference>
<reference evidence="6" key="1">
    <citation type="submission" date="2018-11" db="EMBL/GenBank/DDBJ databases">
        <authorList>
            <consortium name="Pathogen Informatics"/>
        </authorList>
    </citation>
    <scope>NUCLEOTIDE SEQUENCE</scope>
</reference>
<organism evidence="6 7">
    <name type="scientific">Protopolystoma xenopodis</name>
    <dbReference type="NCBI Taxonomy" id="117903"/>
    <lineage>
        <taxon>Eukaryota</taxon>
        <taxon>Metazoa</taxon>
        <taxon>Spiralia</taxon>
        <taxon>Lophotrochozoa</taxon>
        <taxon>Platyhelminthes</taxon>
        <taxon>Monogenea</taxon>
        <taxon>Polyopisthocotylea</taxon>
        <taxon>Polystomatidea</taxon>
        <taxon>Polystomatidae</taxon>
        <taxon>Protopolystoma</taxon>
    </lineage>
</organism>
<dbReference type="PANTHER" id="PTHR12231:SF253">
    <property type="entry name" value="DPR-INTERACTING PROTEIN ETA, ISOFORM B-RELATED"/>
    <property type="match status" value="1"/>
</dbReference>
<dbReference type="GO" id="GO:0043005">
    <property type="term" value="C:neuron projection"/>
    <property type="evidence" value="ECO:0007669"/>
    <property type="project" value="TreeGrafter"/>
</dbReference>
<evidence type="ECO:0000256" key="1">
    <source>
        <dbReference type="ARBA" id="ARBA00022729"/>
    </source>
</evidence>
<keyword evidence="2" id="KW-0677">Repeat</keyword>
<keyword evidence="7" id="KW-1185">Reference proteome</keyword>
<evidence type="ECO:0000256" key="3">
    <source>
        <dbReference type="ARBA" id="ARBA00023157"/>
    </source>
</evidence>
<dbReference type="Gene3D" id="2.60.40.10">
    <property type="entry name" value="Immunoglobulins"/>
    <property type="match status" value="1"/>
</dbReference>
<dbReference type="PROSITE" id="PS50835">
    <property type="entry name" value="IG_LIKE"/>
    <property type="match status" value="1"/>
</dbReference>
<keyword evidence="3" id="KW-1015">Disulfide bond</keyword>
<dbReference type="Pfam" id="PF13927">
    <property type="entry name" value="Ig_3"/>
    <property type="match status" value="1"/>
</dbReference>
<evidence type="ECO:0000313" key="6">
    <source>
        <dbReference type="EMBL" id="VEL19943.1"/>
    </source>
</evidence>
<sequence length="99" mass="11183">MVQHRPGATVTLTCRARGHPQPRVIWRFNWGCLPEELRMSGSRFEVRSTVEACSTRTPTVISTLTIRNFRNGDDGIYNCEALSGPHRALSDDMVVRIEP</sequence>
<gene>
    <name evidence="6" type="ORF">PXEA_LOCUS13383</name>
</gene>
<dbReference type="Proteomes" id="UP000784294">
    <property type="component" value="Unassembled WGS sequence"/>
</dbReference>
<dbReference type="AlphaFoldDB" id="A0A448WTJ3"/>
<name>A0A448WTJ3_9PLAT</name>
<dbReference type="OrthoDB" id="10062665at2759"/>
<proteinExistence type="predicted"/>
<comment type="caution">
    <text evidence="6">The sequence shown here is derived from an EMBL/GenBank/DDBJ whole genome shotgun (WGS) entry which is preliminary data.</text>
</comment>
<keyword evidence="4" id="KW-0393">Immunoglobulin domain</keyword>
<dbReference type="InterPro" id="IPR007110">
    <property type="entry name" value="Ig-like_dom"/>
</dbReference>
<evidence type="ECO:0000259" key="5">
    <source>
        <dbReference type="PROSITE" id="PS50835"/>
    </source>
</evidence>
<dbReference type="InterPro" id="IPR051170">
    <property type="entry name" value="Neural/epithelial_adhesion"/>
</dbReference>
<dbReference type="SMART" id="SM00408">
    <property type="entry name" value="IGc2"/>
    <property type="match status" value="1"/>
</dbReference>
<dbReference type="PANTHER" id="PTHR12231">
    <property type="entry name" value="CTX-RELATED TYPE I TRANSMEMBRANE PROTEIN"/>
    <property type="match status" value="1"/>
</dbReference>
<dbReference type="InterPro" id="IPR013783">
    <property type="entry name" value="Ig-like_fold"/>
</dbReference>
<accession>A0A448WTJ3</accession>
<dbReference type="InterPro" id="IPR003598">
    <property type="entry name" value="Ig_sub2"/>
</dbReference>
<protein>
    <recommendedName>
        <fullName evidence="5">Ig-like domain-containing protein</fullName>
    </recommendedName>
</protein>
<dbReference type="EMBL" id="CAAALY010044005">
    <property type="protein sequence ID" value="VEL19943.1"/>
    <property type="molecule type" value="Genomic_DNA"/>
</dbReference>
<evidence type="ECO:0000256" key="4">
    <source>
        <dbReference type="ARBA" id="ARBA00023319"/>
    </source>
</evidence>
<evidence type="ECO:0000256" key="2">
    <source>
        <dbReference type="ARBA" id="ARBA00022737"/>
    </source>
</evidence>
<dbReference type="SUPFAM" id="SSF48726">
    <property type="entry name" value="Immunoglobulin"/>
    <property type="match status" value="1"/>
</dbReference>
<keyword evidence="1" id="KW-0732">Signal</keyword>
<evidence type="ECO:0000313" key="7">
    <source>
        <dbReference type="Proteomes" id="UP000784294"/>
    </source>
</evidence>